<name>A0ABV9I0X7_9FLAO</name>
<feature type="signal peptide" evidence="1">
    <location>
        <begin position="1"/>
        <end position="20"/>
    </location>
</feature>
<comment type="caution">
    <text evidence="2">The sequence shown here is derived from an EMBL/GenBank/DDBJ whole genome shotgun (WGS) entry which is preliminary data.</text>
</comment>
<evidence type="ECO:0000256" key="1">
    <source>
        <dbReference type="SAM" id="SignalP"/>
    </source>
</evidence>
<keyword evidence="1" id="KW-0732">Signal</keyword>
<dbReference type="Proteomes" id="UP001596043">
    <property type="component" value="Unassembled WGS sequence"/>
</dbReference>
<accession>A0ABV9I0X7</accession>
<evidence type="ECO:0000313" key="3">
    <source>
        <dbReference type="Proteomes" id="UP001596043"/>
    </source>
</evidence>
<dbReference type="RefSeq" id="WP_379981350.1">
    <property type="nucleotide sequence ID" value="NZ_JBHSFV010000012.1"/>
</dbReference>
<evidence type="ECO:0000313" key="2">
    <source>
        <dbReference type="EMBL" id="MFC4635787.1"/>
    </source>
</evidence>
<gene>
    <name evidence="2" type="ORF">ACFO3O_17890</name>
</gene>
<keyword evidence="3" id="KW-1185">Reference proteome</keyword>
<sequence>MKKVISILPLLLLLAFASCKKDTSITDEKESRQIAVLDSIDLDHAKSIRTAGDLITKAYIQDSMLYLNANMRKDHRIFGYAQPDTLSERLFLLSVFTNDIEKNPFKLPLGAYYELDSYHPIRIKYHAHDEDFIEATATDSLGKKVTLYFERKWVQLEDEFYTDEDILQEYGLIENIEDEAYPFYNVTVNFIGSRAKINLGLNIEEIPLDVEALNKLQGKYATIYYTSELQNNLQDLQMNDVSVFGEYAPDYSSDWDQITGTLKGAGSVTAGDLPSYISIAGNDGKNLDFEVFIDDEMVKANGKTVTVFYTIDVTNTITDIVPSEE</sequence>
<feature type="chain" id="PRO_5047225062" evidence="1">
    <location>
        <begin position="21"/>
        <end position="325"/>
    </location>
</feature>
<dbReference type="EMBL" id="JBHSFV010000012">
    <property type="protein sequence ID" value="MFC4635787.1"/>
    <property type="molecule type" value="Genomic_DNA"/>
</dbReference>
<dbReference type="PROSITE" id="PS51257">
    <property type="entry name" value="PROKAR_LIPOPROTEIN"/>
    <property type="match status" value="1"/>
</dbReference>
<proteinExistence type="predicted"/>
<organism evidence="2 3">
    <name type="scientific">Dokdonia ponticola</name>
    <dbReference type="NCBI Taxonomy" id="2041041"/>
    <lineage>
        <taxon>Bacteria</taxon>
        <taxon>Pseudomonadati</taxon>
        <taxon>Bacteroidota</taxon>
        <taxon>Flavobacteriia</taxon>
        <taxon>Flavobacteriales</taxon>
        <taxon>Flavobacteriaceae</taxon>
        <taxon>Dokdonia</taxon>
    </lineage>
</organism>
<reference evidence="3" key="1">
    <citation type="journal article" date="2019" name="Int. J. Syst. Evol. Microbiol.">
        <title>The Global Catalogue of Microorganisms (GCM) 10K type strain sequencing project: providing services to taxonomists for standard genome sequencing and annotation.</title>
        <authorList>
            <consortium name="The Broad Institute Genomics Platform"/>
            <consortium name="The Broad Institute Genome Sequencing Center for Infectious Disease"/>
            <person name="Wu L."/>
            <person name="Ma J."/>
        </authorList>
    </citation>
    <scope>NUCLEOTIDE SEQUENCE [LARGE SCALE GENOMIC DNA]</scope>
    <source>
        <strain evidence="3">YJ-61-S</strain>
    </source>
</reference>
<protein>
    <submittedName>
        <fullName evidence="2">Uncharacterized protein</fullName>
    </submittedName>
</protein>